<feature type="region of interest" description="Disordered" evidence="1">
    <location>
        <begin position="505"/>
        <end position="588"/>
    </location>
</feature>
<evidence type="ECO:0000313" key="2">
    <source>
        <dbReference type="EMBL" id="KAJ8319105.1"/>
    </source>
</evidence>
<feature type="compositionally biased region" description="Polar residues" evidence="1">
    <location>
        <begin position="317"/>
        <end position="330"/>
    </location>
</feature>
<evidence type="ECO:0000313" key="3">
    <source>
        <dbReference type="Proteomes" id="UP001217089"/>
    </source>
</evidence>
<feature type="compositionally biased region" description="Basic and acidic residues" evidence="1">
    <location>
        <begin position="505"/>
        <end position="529"/>
    </location>
</feature>
<feature type="region of interest" description="Disordered" evidence="1">
    <location>
        <begin position="317"/>
        <end position="374"/>
    </location>
</feature>
<dbReference type="EMBL" id="JARBDR010000214">
    <property type="protein sequence ID" value="KAJ8319105.1"/>
    <property type="molecule type" value="Genomic_DNA"/>
</dbReference>
<feature type="region of interest" description="Disordered" evidence="1">
    <location>
        <begin position="85"/>
        <end position="106"/>
    </location>
</feature>
<sequence length="588" mass="67004">MNVIMSSWHQDIVVFIRNHILEVSTIKYNLKMSGVDHESIKMHNKIQQWGQMYTLGADGSVNKTTKLIAYLPAHKLEQIERWRKDVKKNAKKSRSATSQHHNWSYSANPKTEKRIISADGSLRKIPQVNGMRVTSANNIKHYNRTDLFSVTNHLTETSLHYAAQRESLHRENTSNGRSIPIHTYEQSHNGTVPYNDTGDLTAQVNGELSHTDKGVTIQHDTTSNKDLIHDQKSDKVNNGGGDETEILSNISNSDMANTGHSLLGKDQVQISNRSTSNQLLNIISIDDCKRSGMYRFRRNLENEYESEKYAETIPEDATTNIGENKSTISGHDSKMSKMSQSHHDKKDMRTDTKLSRKTHFDGTNMTTKSGFSDQHHKARISNAIDHIINDRKVMNDMDKNFDVRIESVTGRIVLERTKESKRFKKMNTALRQHIDNLITDQGRRVTKKHYEHKNGSSFVAGPNGMNKLTEKITSLADSLTKGVRYSNEDNDDGIDRLKEKLDSLSKSVENEDYREKLPDSNRNDGKRDSLTNSVTLPAMSETQELESVYAKPESPTYFTKHNDKDTDILSQEKTDDSFDEENSWPPEH</sequence>
<feature type="compositionally biased region" description="Basic residues" evidence="1">
    <location>
        <begin position="85"/>
        <end position="94"/>
    </location>
</feature>
<feature type="compositionally biased region" description="Basic and acidic residues" evidence="1">
    <location>
        <begin position="560"/>
        <end position="576"/>
    </location>
</feature>
<feature type="compositionally biased region" description="Polar residues" evidence="1">
    <location>
        <begin position="361"/>
        <end position="372"/>
    </location>
</feature>
<reference evidence="2 3" key="1">
    <citation type="submission" date="2022-12" db="EMBL/GenBank/DDBJ databases">
        <title>Chromosome-level genome of Tegillarca granosa.</title>
        <authorList>
            <person name="Kim J."/>
        </authorList>
    </citation>
    <scope>NUCLEOTIDE SEQUENCE [LARGE SCALE GENOMIC DNA]</scope>
    <source>
        <strain evidence="2">Teg-2019</strain>
        <tissue evidence="2">Adductor muscle</tissue>
    </source>
</reference>
<feature type="compositionally biased region" description="Basic and acidic residues" evidence="1">
    <location>
        <begin position="331"/>
        <end position="360"/>
    </location>
</feature>
<keyword evidence="3" id="KW-1185">Reference proteome</keyword>
<feature type="region of interest" description="Disordered" evidence="1">
    <location>
        <begin position="169"/>
        <end position="188"/>
    </location>
</feature>
<feature type="compositionally biased region" description="Polar residues" evidence="1">
    <location>
        <begin position="95"/>
        <end position="106"/>
    </location>
</feature>
<protein>
    <submittedName>
        <fullName evidence="2">Uncharacterized protein</fullName>
    </submittedName>
</protein>
<evidence type="ECO:0000256" key="1">
    <source>
        <dbReference type="SAM" id="MobiDB-lite"/>
    </source>
</evidence>
<dbReference type="Proteomes" id="UP001217089">
    <property type="component" value="Unassembled WGS sequence"/>
</dbReference>
<gene>
    <name evidence="2" type="ORF">KUTeg_004196</name>
</gene>
<name>A0ABQ9FS54_TEGGR</name>
<organism evidence="2 3">
    <name type="scientific">Tegillarca granosa</name>
    <name type="common">Malaysian cockle</name>
    <name type="synonym">Anadara granosa</name>
    <dbReference type="NCBI Taxonomy" id="220873"/>
    <lineage>
        <taxon>Eukaryota</taxon>
        <taxon>Metazoa</taxon>
        <taxon>Spiralia</taxon>
        <taxon>Lophotrochozoa</taxon>
        <taxon>Mollusca</taxon>
        <taxon>Bivalvia</taxon>
        <taxon>Autobranchia</taxon>
        <taxon>Pteriomorphia</taxon>
        <taxon>Arcoida</taxon>
        <taxon>Arcoidea</taxon>
        <taxon>Arcidae</taxon>
        <taxon>Tegillarca</taxon>
    </lineage>
</organism>
<accession>A0ABQ9FS54</accession>
<proteinExistence type="predicted"/>
<comment type="caution">
    <text evidence="2">The sequence shown here is derived from an EMBL/GenBank/DDBJ whole genome shotgun (WGS) entry which is preliminary data.</text>
</comment>